<dbReference type="InterPro" id="IPR010131">
    <property type="entry name" value="MdtP/NodT-like"/>
</dbReference>
<evidence type="ECO:0000313" key="3">
    <source>
        <dbReference type="Proteomes" id="UP000006322"/>
    </source>
</evidence>
<reference evidence="3" key="1">
    <citation type="journal article" date="2014" name="Environ. Microbiol.">
        <title>Comparative genomics of the marine bacterial genus Glaciecola reveals the high degree of genomic diversity and genomic characteristic for cold adaptation.</title>
        <authorList>
            <person name="Qin Q.L."/>
            <person name="Xie B.B."/>
            <person name="Yu Y."/>
            <person name="Shu Y.L."/>
            <person name="Rong J.C."/>
            <person name="Zhang Y.J."/>
            <person name="Zhao D.L."/>
            <person name="Chen X.L."/>
            <person name="Zhang X.Y."/>
            <person name="Chen B."/>
            <person name="Zhou B.C."/>
            <person name="Zhang Y.Z."/>
        </authorList>
    </citation>
    <scope>NUCLEOTIDE SEQUENCE [LARGE SCALE GENOMIC DNA]</scope>
    <source>
        <strain evidence="3">LMG 21857</strain>
    </source>
</reference>
<dbReference type="GO" id="GO:0015562">
    <property type="term" value="F:efflux transmembrane transporter activity"/>
    <property type="evidence" value="ECO:0007669"/>
    <property type="project" value="InterPro"/>
</dbReference>
<dbReference type="STRING" id="1129793.GPLA_3159"/>
<evidence type="ECO:0000256" key="1">
    <source>
        <dbReference type="ARBA" id="ARBA00007613"/>
    </source>
</evidence>
<dbReference type="Gene3D" id="1.20.1600.10">
    <property type="entry name" value="Outer membrane efflux proteins (OEP)"/>
    <property type="match status" value="1"/>
</dbReference>
<dbReference type="PANTHER" id="PTHR30203:SF24">
    <property type="entry name" value="BLR4935 PROTEIN"/>
    <property type="match status" value="1"/>
</dbReference>
<protein>
    <recommendedName>
        <fullName evidence="4">Outer membrane efflux protein</fullName>
    </recommendedName>
</protein>
<gene>
    <name evidence="2" type="ORF">GPLA_3159</name>
</gene>
<dbReference type="Pfam" id="PF02321">
    <property type="entry name" value="OEP"/>
    <property type="match status" value="1"/>
</dbReference>
<comment type="similarity">
    <text evidence="1">Belongs to the outer membrane factor (OMF) (TC 1.B.17) family.</text>
</comment>
<organism evidence="2 3">
    <name type="scientific">Paraglaciecola polaris LMG 21857</name>
    <dbReference type="NCBI Taxonomy" id="1129793"/>
    <lineage>
        <taxon>Bacteria</taxon>
        <taxon>Pseudomonadati</taxon>
        <taxon>Pseudomonadota</taxon>
        <taxon>Gammaproteobacteria</taxon>
        <taxon>Alteromonadales</taxon>
        <taxon>Alteromonadaceae</taxon>
        <taxon>Paraglaciecola</taxon>
    </lineage>
</organism>
<comment type="caution">
    <text evidence="2">The sequence shown here is derived from an EMBL/GenBank/DDBJ whole genome shotgun (WGS) entry which is preliminary data.</text>
</comment>
<dbReference type="Proteomes" id="UP000006322">
    <property type="component" value="Unassembled WGS sequence"/>
</dbReference>
<dbReference type="SUPFAM" id="SSF56954">
    <property type="entry name" value="Outer membrane efflux proteins (OEP)"/>
    <property type="match status" value="1"/>
</dbReference>
<name>K7AFG0_9ALTE</name>
<sequence>MPHFISLEDGLSLDDIASLALFNSPILKVNYEQYRVAQASAYNLTLLPDPQISASMDNPLGNSLGAVNAWSTGIGYDLNALITHQSLVDVGDRQSKQAKLVLLWQAWQVSLQAKILSVDLYYTQKKLALTADMIATYERRYQQSKAGMIEGNVTLETNATDLSVLLDAYSQSSLLQQESNQYAHQLQQLLGIDTTSRFPLIDFDVPLEMSADEITSYLLDIDKVRPDLLALQAGYAAQEANLRAAILAQFPAFNLGISTSKDTGDLRTNGFNIGITLPLFNGNKGNILIAQTSRKQLAEEYRTRLQQAYTNVSELIQLNSILSVQQARFSENLSTMENLLSNAEKAYSQGDLAPLPFITAESTWFAKRLEVFDLKRSKWRTQLSLSLLLMRSNEAAKEQATKINFIYQH</sequence>
<evidence type="ECO:0000313" key="2">
    <source>
        <dbReference type="EMBL" id="GAC34050.1"/>
    </source>
</evidence>
<evidence type="ECO:0008006" key="4">
    <source>
        <dbReference type="Google" id="ProtNLM"/>
    </source>
</evidence>
<proteinExistence type="inferred from homology"/>
<dbReference type="PANTHER" id="PTHR30203">
    <property type="entry name" value="OUTER MEMBRANE CATION EFFLUX PROTEIN"/>
    <property type="match status" value="1"/>
</dbReference>
<dbReference type="InterPro" id="IPR003423">
    <property type="entry name" value="OMP_efflux"/>
</dbReference>
<keyword evidence="3" id="KW-1185">Reference proteome</keyword>
<dbReference type="EMBL" id="BAER01000090">
    <property type="protein sequence ID" value="GAC34050.1"/>
    <property type="molecule type" value="Genomic_DNA"/>
</dbReference>
<accession>K7AFG0</accession>
<dbReference type="AlphaFoldDB" id="K7AFG0"/>